<evidence type="ECO:0000256" key="4">
    <source>
        <dbReference type="ARBA" id="ARBA00014577"/>
    </source>
</evidence>
<dbReference type="Pfam" id="PF10433">
    <property type="entry name" value="Beta-prop_RSE1_1st"/>
    <property type="match status" value="1"/>
</dbReference>
<dbReference type="Proteomes" id="UP000785200">
    <property type="component" value="Unassembled WGS sequence"/>
</dbReference>
<evidence type="ECO:0000256" key="6">
    <source>
        <dbReference type="ARBA" id="ARBA00022728"/>
    </source>
</evidence>
<protein>
    <recommendedName>
        <fullName evidence="4">DNA damage-binding protein 1</fullName>
    </recommendedName>
    <alternativeName>
        <fullName evidence="10 12">Pre-mRNA-splicing factor RSE1</fullName>
    </alternativeName>
</protein>
<organism evidence="16 17">
    <name type="scientific">Hyphodiscus hymeniophilus</name>
    <dbReference type="NCBI Taxonomy" id="353542"/>
    <lineage>
        <taxon>Eukaryota</taxon>
        <taxon>Fungi</taxon>
        <taxon>Dikarya</taxon>
        <taxon>Ascomycota</taxon>
        <taxon>Pezizomycotina</taxon>
        <taxon>Leotiomycetes</taxon>
        <taxon>Helotiales</taxon>
        <taxon>Hyphodiscaceae</taxon>
        <taxon>Hyphodiscus</taxon>
    </lineage>
</organism>
<evidence type="ECO:0000259" key="15">
    <source>
        <dbReference type="Pfam" id="PF23726"/>
    </source>
</evidence>
<dbReference type="GO" id="GO:0006397">
    <property type="term" value="P:mRNA processing"/>
    <property type="evidence" value="ECO:0007669"/>
    <property type="project" value="UniProtKB-KW"/>
</dbReference>
<evidence type="ECO:0000313" key="17">
    <source>
        <dbReference type="Proteomes" id="UP000785200"/>
    </source>
</evidence>
<evidence type="ECO:0000256" key="2">
    <source>
        <dbReference type="ARBA" id="ARBA00007453"/>
    </source>
</evidence>
<evidence type="ECO:0000259" key="13">
    <source>
        <dbReference type="Pfam" id="PF03178"/>
    </source>
</evidence>
<evidence type="ECO:0000256" key="5">
    <source>
        <dbReference type="ARBA" id="ARBA00022664"/>
    </source>
</evidence>
<keyword evidence="7" id="KW-0508">mRNA splicing</keyword>
<dbReference type="GO" id="GO:0005681">
    <property type="term" value="C:spliceosomal complex"/>
    <property type="evidence" value="ECO:0007669"/>
    <property type="project" value="UniProtKB-KW"/>
</dbReference>
<evidence type="ECO:0000256" key="11">
    <source>
        <dbReference type="ARBA" id="ARBA00055157"/>
    </source>
</evidence>
<evidence type="ECO:0000256" key="8">
    <source>
        <dbReference type="ARBA" id="ARBA00023242"/>
    </source>
</evidence>
<dbReference type="InterPro" id="IPR004871">
    <property type="entry name" value="RSE1/DDB1/CPSF1_C"/>
</dbReference>
<reference evidence="16" key="1">
    <citation type="submission" date="2019-07" db="EMBL/GenBank/DDBJ databases">
        <title>Hyphodiscus hymeniophilus genome sequencing and assembly.</title>
        <authorList>
            <person name="Kramer G."/>
            <person name="Nodwell J."/>
        </authorList>
    </citation>
    <scope>NUCLEOTIDE SEQUENCE</scope>
    <source>
        <strain evidence="16">ATCC 34498</strain>
    </source>
</reference>
<comment type="similarity">
    <text evidence="2">Belongs to the DDB1 family.</text>
</comment>
<dbReference type="SUPFAM" id="SSF50978">
    <property type="entry name" value="WD40 repeat-like"/>
    <property type="match status" value="1"/>
</dbReference>
<dbReference type="FunFam" id="2.130.10.10:FF:000068">
    <property type="entry name" value="Pre-mRNA-splicing factor rse1, variant"/>
    <property type="match status" value="1"/>
</dbReference>
<dbReference type="FunFam" id="2.130.10.10:FF:001143">
    <property type="entry name" value="Pre-mRNA-splicing factor rse-1, putative"/>
    <property type="match status" value="1"/>
</dbReference>
<name>A0A9P6VQ56_9HELO</name>
<dbReference type="InterPro" id="IPR015943">
    <property type="entry name" value="WD40/YVTN_repeat-like_dom_sf"/>
</dbReference>
<evidence type="ECO:0000256" key="3">
    <source>
        <dbReference type="ARBA" id="ARBA00011524"/>
    </source>
</evidence>
<dbReference type="GO" id="GO:0008380">
    <property type="term" value="P:RNA splicing"/>
    <property type="evidence" value="ECO:0007669"/>
    <property type="project" value="UniProtKB-KW"/>
</dbReference>
<comment type="function">
    <text evidence="11">Involved in pre-mRNA splicing and cell cycle control.</text>
</comment>
<dbReference type="Gene3D" id="2.130.10.10">
    <property type="entry name" value="YVTN repeat-like/Quinoprotein amine dehydrogenase"/>
    <property type="match status" value="3"/>
</dbReference>
<evidence type="ECO:0000259" key="14">
    <source>
        <dbReference type="Pfam" id="PF10433"/>
    </source>
</evidence>
<evidence type="ECO:0000256" key="9">
    <source>
        <dbReference type="ARBA" id="ARBA00038266"/>
    </source>
</evidence>
<dbReference type="GO" id="GO:0003676">
    <property type="term" value="F:nucleic acid binding"/>
    <property type="evidence" value="ECO:0007669"/>
    <property type="project" value="InterPro"/>
</dbReference>
<feature type="domain" description="RSE1/DDB1/CPSF1 first beta-propeller" evidence="14">
    <location>
        <begin position="19"/>
        <end position="420"/>
    </location>
</feature>
<dbReference type="InterPro" id="IPR018846">
    <property type="entry name" value="Beta-prop_RSE1/DDB1/CPSF1_1st"/>
</dbReference>
<feature type="domain" description="RSE1/DDB1/CPSF1 second beta-propeller" evidence="15">
    <location>
        <begin position="464"/>
        <end position="780"/>
    </location>
</feature>
<evidence type="ECO:0000256" key="7">
    <source>
        <dbReference type="ARBA" id="ARBA00023187"/>
    </source>
</evidence>
<dbReference type="Pfam" id="PF23726">
    <property type="entry name" value="Beta-prop_RSE1_2nd"/>
    <property type="match status" value="1"/>
</dbReference>
<dbReference type="InterPro" id="IPR036322">
    <property type="entry name" value="WD40_repeat_dom_sf"/>
</dbReference>
<accession>A0A9P6VQ56</accession>
<dbReference type="InterPro" id="IPR058543">
    <property type="entry name" value="Beta-prop_RSE1/DDB1/CPSF1_2nd"/>
</dbReference>
<evidence type="ECO:0000313" key="16">
    <source>
        <dbReference type="EMBL" id="KAG0652145.1"/>
    </source>
</evidence>
<comment type="similarity">
    <text evidence="9">Belongs to the RSE1 family.</text>
</comment>
<sequence>MATTSSMFMYSLTLQPPTAVTQAILGQFAGTKEQQIITASGSRLTLHRPDPSQGKIITALSHDVFGIIRAIAAFRLAGSNKDYIIVTSDSGRITIVEFVPSQNKFNRLHLETFGKSGVRRVIPGQYLAVDPKGRACLIASVEKNKLVYVLNRNSQAELTISSPLEAHRPQTLVFALVALDVGYANPVFAALEVDYGESDQDPTGEAYENIEKSLVYYELDLGLNHVVRKWADPVDRTANILFQVPGGTDGPSGVLVCGEDNITYRHSNQEAFRVAIPRRRGACEDPQRKRSIVAGVMHKLKGAAGAFFFLLQTDDGDLFKITIEMVENENGEPTGEVRRLKIKFFDTVPIASSLCILKSGFLFVASEFGNHQFYQFEKLGDDDDEIEFDSDNFPTDPAEPYTPIYFHPRPAENLSLVESIDSMNPLMDCKVANLTEEDAPQIYSICGTGARSTFRTLKHGLEVSEIVESELPGVPSAVWTTKLTRNDTFDAYIILSFSNGTLVLSIGETVEEVTDTGFLSSAPTLAVQQLGEDGLIQVHPKGIRHIQADRRVNEWPAPQHRSIVAATTNQRQVAVALSSGEIVYFEMDSDGSLAEYQEKREMSGTVTCLSLGEVPEGRLRSNFLAVGCDDSTVRILSLDPDSTLENKSVQALTSAPSALSIMAMADSSSGGSTLCLHIGLYSGVYLRTVLDEVTGELSDTRTRFLGPKPAKLFRVSVQGQTAVLALSSRPWLGYSDPVTKGFMLTPLNYPGLEWGWNFSSEQCTEGMVGIQGQNLRIFSIEKLTDNLLQESIPLTYTPRRMVRHPDYPLFYTIEADNNILSPATKSKLLEDPSVVNGDATVLSAEEFGYPRGRGHWASCISVVDPVTEKAVVYKVDLEDNEAAVSIATVSFASQDNEMFLVVGTGKDMVVSPRGSTAGFLHIYRFTEDGKELEFIHKTKIEEPPMALLGFQGRLLAGVGRDLRIYDLGMRQLLRKAQTEIAPNLIVGLQTQGSRIIVSDVQESISMVVYKFQENKLIPFVDDTVPRWTSCTAMVDYESVAGGDKFGNLWLLRCPPKASEEADEEGSGAHLQHERQYLQGAPHRLALVAHFFPQDIPMSIQKTNLVAGGRDCLLWSGLQGTLGILIPFVSREDVDFFQQLEQHMRSEDSPLAGRDHLIYRSYYVPVKGVIDGDLCERYTLLPTDKKQMIAGEMDGRTVREIERKISDIRTRSAY</sequence>
<comment type="caution">
    <text evidence="16">The sequence shown here is derived from an EMBL/GenBank/DDBJ whole genome shotgun (WGS) entry which is preliminary data.</text>
</comment>
<proteinExistence type="inferred from homology"/>
<dbReference type="AlphaFoldDB" id="A0A9P6VQ56"/>
<dbReference type="Pfam" id="PF03178">
    <property type="entry name" value="CPSF_A"/>
    <property type="match status" value="1"/>
</dbReference>
<feature type="domain" description="RSE1/DDB1/CPSF1 C-terminal" evidence="13">
    <location>
        <begin position="857"/>
        <end position="1178"/>
    </location>
</feature>
<comment type="subcellular location">
    <subcellularLocation>
        <location evidence="1">Nucleus</location>
    </subcellularLocation>
</comment>
<evidence type="ECO:0000256" key="10">
    <source>
        <dbReference type="ARBA" id="ARBA00040134"/>
    </source>
</evidence>
<dbReference type="OrthoDB" id="436637at2759"/>
<evidence type="ECO:0000256" key="1">
    <source>
        <dbReference type="ARBA" id="ARBA00004123"/>
    </source>
</evidence>
<keyword evidence="5" id="KW-0507">mRNA processing</keyword>
<evidence type="ECO:0000256" key="12">
    <source>
        <dbReference type="ARBA" id="ARBA00068521"/>
    </source>
</evidence>
<keyword evidence="8" id="KW-0539">Nucleus</keyword>
<keyword evidence="17" id="KW-1185">Reference proteome</keyword>
<dbReference type="InterPro" id="IPR011047">
    <property type="entry name" value="Quinoprotein_ADH-like_sf"/>
</dbReference>
<dbReference type="InterPro" id="IPR050358">
    <property type="entry name" value="RSE1/DDB1/CFT1"/>
</dbReference>
<keyword evidence="6" id="KW-0747">Spliceosome</keyword>
<comment type="subunit">
    <text evidence="3">Associated with the spliceosome.</text>
</comment>
<dbReference type="EMBL" id="VNKQ01000003">
    <property type="protein sequence ID" value="KAG0652145.1"/>
    <property type="molecule type" value="Genomic_DNA"/>
</dbReference>
<dbReference type="PANTHER" id="PTHR10644">
    <property type="entry name" value="DNA REPAIR/RNA PROCESSING CPSF FAMILY"/>
    <property type="match status" value="1"/>
</dbReference>
<gene>
    <name evidence="16" type="ORF">D0Z07_1306</name>
</gene>
<dbReference type="SUPFAM" id="SSF50998">
    <property type="entry name" value="Quinoprotein alcohol dehydrogenase-like"/>
    <property type="match status" value="1"/>
</dbReference>